<proteinExistence type="predicted"/>
<evidence type="ECO:0000313" key="1">
    <source>
        <dbReference type="EMBL" id="QES25172.1"/>
    </source>
</evidence>
<gene>
    <name evidence="1" type="ORF">DEJ47_00665</name>
    <name evidence="2" type="ORF">DEJ47_36180</name>
</gene>
<name>A0A5P2BRZ9_STRVZ</name>
<reference evidence="2 3" key="1">
    <citation type="submission" date="2018-05" db="EMBL/GenBank/DDBJ databases">
        <title>Streptomyces venezuelae.</title>
        <authorList>
            <person name="Kim W."/>
            <person name="Lee N."/>
            <person name="Cho B.-K."/>
        </authorList>
    </citation>
    <scope>NUCLEOTIDE SEQUENCE [LARGE SCALE GENOMIC DNA]</scope>
    <source>
        <strain evidence="2 3">ATCC 14583</strain>
    </source>
</reference>
<dbReference type="RefSeq" id="WP_150163982.1">
    <property type="nucleotide sequence ID" value="NZ_CP029193.1"/>
</dbReference>
<evidence type="ECO:0008006" key="4">
    <source>
        <dbReference type="Google" id="ProtNLM"/>
    </source>
</evidence>
<dbReference type="GO" id="GO:0003989">
    <property type="term" value="F:acetyl-CoA carboxylase activity"/>
    <property type="evidence" value="ECO:0007669"/>
    <property type="project" value="InterPro"/>
</dbReference>
<dbReference type="Proteomes" id="UP000323046">
    <property type="component" value="Chromosome"/>
</dbReference>
<evidence type="ECO:0000313" key="3">
    <source>
        <dbReference type="Proteomes" id="UP000323046"/>
    </source>
</evidence>
<dbReference type="EMBL" id="CP029193">
    <property type="protein sequence ID" value="QES31139.1"/>
    <property type="molecule type" value="Genomic_DNA"/>
</dbReference>
<keyword evidence="3" id="KW-1185">Reference proteome</keyword>
<sequence>MDAAERRTALLRIERGQASDEELAAVAVTLFSLAAGRPPGGDRIPHVPRRVAAWRPPEPARAYRAPHSWR</sequence>
<dbReference type="Pfam" id="PF13822">
    <property type="entry name" value="ACC_epsilon"/>
    <property type="match status" value="1"/>
</dbReference>
<organism evidence="2 3">
    <name type="scientific">Streptomyces venezuelae</name>
    <dbReference type="NCBI Taxonomy" id="54571"/>
    <lineage>
        <taxon>Bacteria</taxon>
        <taxon>Bacillati</taxon>
        <taxon>Actinomycetota</taxon>
        <taxon>Actinomycetes</taxon>
        <taxon>Kitasatosporales</taxon>
        <taxon>Streptomycetaceae</taxon>
        <taxon>Streptomyces</taxon>
    </lineage>
</organism>
<protein>
    <recommendedName>
        <fullName evidence="4">Acyl-CoA carboxylase subunit epsilon</fullName>
    </recommendedName>
</protein>
<accession>A0A5P2BRZ9</accession>
<evidence type="ECO:0000313" key="2">
    <source>
        <dbReference type="EMBL" id="QES31139.1"/>
    </source>
</evidence>
<dbReference type="GO" id="GO:0004658">
    <property type="term" value="F:propionyl-CoA carboxylase activity"/>
    <property type="evidence" value="ECO:0007669"/>
    <property type="project" value="InterPro"/>
</dbReference>
<dbReference type="OrthoDB" id="4251024at2"/>
<dbReference type="EMBL" id="CP029193">
    <property type="protein sequence ID" value="QES25172.1"/>
    <property type="molecule type" value="Genomic_DNA"/>
</dbReference>
<dbReference type="InterPro" id="IPR032716">
    <property type="entry name" value="ACC_epsilon"/>
</dbReference>
<dbReference type="AlphaFoldDB" id="A0A5P2BRZ9"/>